<dbReference type="InParanoid" id="A0A165QIC3"/>
<evidence type="ECO:0000259" key="2">
    <source>
        <dbReference type="Pfam" id="PF17921"/>
    </source>
</evidence>
<dbReference type="Gene3D" id="1.10.340.70">
    <property type="match status" value="1"/>
</dbReference>
<feature type="domain" description="Integrase zinc-binding" evidence="2">
    <location>
        <begin position="164"/>
        <end position="197"/>
    </location>
</feature>
<dbReference type="Proteomes" id="UP000076761">
    <property type="component" value="Unassembled WGS sequence"/>
</dbReference>
<dbReference type="AlphaFoldDB" id="A0A165QIC3"/>
<keyword evidence="4" id="KW-1185">Reference proteome</keyword>
<dbReference type="Pfam" id="PF17921">
    <property type="entry name" value="Integrase_H2C2"/>
    <property type="match status" value="1"/>
</dbReference>
<protein>
    <recommendedName>
        <fullName evidence="2">Integrase zinc-binding domain-containing protein</fullName>
    </recommendedName>
</protein>
<gene>
    <name evidence="3" type="ORF">NEOLEDRAFT_1071534</name>
</gene>
<accession>A0A165QIC3</accession>
<name>A0A165QIC3_9AGAM</name>
<evidence type="ECO:0000313" key="4">
    <source>
        <dbReference type="Proteomes" id="UP000076761"/>
    </source>
</evidence>
<organism evidence="3 4">
    <name type="scientific">Neolentinus lepideus HHB14362 ss-1</name>
    <dbReference type="NCBI Taxonomy" id="1314782"/>
    <lineage>
        <taxon>Eukaryota</taxon>
        <taxon>Fungi</taxon>
        <taxon>Dikarya</taxon>
        <taxon>Basidiomycota</taxon>
        <taxon>Agaricomycotina</taxon>
        <taxon>Agaricomycetes</taxon>
        <taxon>Gloeophyllales</taxon>
        <taxon>Gloeophyllaceae</taxon>
        <taxon>Neolentinus</taxon>
    </lineage>
</organism>
<feature type="non-terminal residue" evidence="3">
    <location>
        <position position="197"/>
    </location>
</feature>
<sequence length="197" mass="21918">MPVLVDIEALAAAPADTGRPETSKEFAKRIRKFRLLGPRVPSQEGGVPGASSTQHTQRESSVIKEAEAAIEEADADLREHAIADTEPDRTDADDGVGLLSYIAYNESTSIEDAIRNKYDEDPMFNAILKEPKGFKNFNVEGGLVFLRLQDRRVLCIPDITYNGRNVREVVISNAHILLAHLGAQKTLDLLRDHVWWK</sequence>
<proteinExistence type="predicted"/>
<evidence type="ECO:0000313" key="3">
    <source>
        <dbReference type="EMBL" id="KZT22471.1"/>
    </source>
</evidence>
<dbReference type="STRING" id="1314782.A0A165QIC3"/>
<dbReference type="EMBL" id="KV425595">
    <property type="protein sequence ID" value="KZT22471.1"/>
    <property type="molecule type" value="Genomic_DNA"/>
</dbReference>
<dbReference type="InterPro" id="IPR041588">
    <property type="entry name" value="Integrase_H2C2"/>
</dbReference>
<dbReference type="OrthoDB" id="3249394at2759"/>
<evidence type="ECO:0000256" key="1">
    <source>
        <dbReference type="SAM" id="MobiDB-lite"/>
    </source>
</evidence>
<reference evidence="3 4" key="1">
    <citation type="journal article" date="2016" name="Mol. Biol. Evol.">
        <title>Comparative Genomics of Early-Diverging Mushroom-Forming Fungi Provides Insights into the Origins of Lignocellulose Decay Capabilities.</title>
        <authorList>
            <person name="Nagy L.G."/>
            <person name="Riley R."/>
            <person name="Tritt A."/>
            <person name="Adam C."/>
            <person name="Daum C."/>
            <person name="Floudas D."/>
            <person name="Sun H."/>
            <person name="Yadav J.S."/>
            <person name="Pangilinan J."/>
            <person name="Larsson K.H."/>
            <person name="Matsuura K."/>
            <person name="Barry K."/>
            <person name="Labutti K."/>
            <person name="Kuo R."/>
            <person name="Ohm R.A."/>
            <person name="Bhattacharya S.S."/>
            <person name="Shirouzu T."/>
            <person name="Yoshinaga Y."/>
            <person name="Martin F.M."/>
            <person name="Grigoriev I.V."/>
            <person name="Hibbett D.S."/>
        </authorList>
    </citation>
    <scope>NUCLEOTIDE SEQUENCE [LARGE SCALE GENOMIC DNA]</scope>
    <source>
        <strain evidence="3 4">HHB14362 ss-1</strain>
    </source>
</reference>
<feature type="region of interest" description="Disordered" evidence="1">
    <location>
        <begin position="37"/>
        <end position="62"/>
    </location>
</feature>